<reference evidence="1" key="1">
    <citation type="submission" date="2017-02" db="EMBL/GenBank/DDBJ databases">
        <title>Genome sequence of Serratia marcescens phage BF.</title>
        <authorList>
            <person name="Casey E."/>
            <person name="Fitzgerald B."/>
            <person name="Mahony J."/>
            <person name="Lugli G."/>
            <person name="Ventura M."/>
            <person name="van Sinderen D."/>
        </authorList>
    </citation>
    <scope>NUCLEOTIDE SEQUENCE [LARGE SCALE GENOMIC DNA]</scope>
</reference>
<gene>
    <name evidence="1" type="ORF">BF_0448</name>
</gene>
<protein>
    <submittedName>
        <fullName evidence="1">Uncharacterized protein</fullName>
    </submittedName>
</protein>
<dbReference type="Proteomes" id="UP000221837">
    <property type="component" value="Genome"/>
</dbReference>
<keyword evidence="2" id="KW-1185">Reference proteome</keyword>
<accession>A0A1S6UB67</accession>
<evidence type="ECO:0000313" key="2">
    <source>
        <dbReference type="Proteomes" id="UP000221837"/>
    </source>
</evidence>
<sequence>MSKEQDDFEKEYLISKRIDPKATFYIKSRRKKNGYRTRELNNKFQEFLKRFKG</sequence>
<organism evidence="1 2">
    <name type="scientific">Serratia phage BF</name>
    <dbReference type="NCBI Taxonomy" id="1962671"/>
    <lineage>
        <taxon>Viruses</taxon>
        <taxon>Duplodnaviria</taxon>
        <taxon>Heunggongvirae</taxon>
        <taxon>Uroviricota</taxon>
        <taxon>Caudoviricetes</taxon>
        <taxon>Eneladusvirus</taxon>
        <taxon>Eneladusvirus BF</taxon>
    </lineage>
</organism>
<evidence type="ECO:0000313" key="1">
    <source>
        <dbReference type="EMBL" id="AQW88973.1"/>
    </source>
</evidence>
<dbReference type="EMBL" id="KY630187">
    <property type="protein sequence ID" value="AQW88973.1"/>
    <property type="molecule type" value="Genomic_DNA"/>
</dbReference>
<name>A0A1S6UB67_9CAUD</name>
<proteinExistence type="predicted"/>